<evidence type="ECO:0000313" key="5">
    <source>
        <dbReference type="Proteomes" id="UP000319175"/>
    </source>
</evidence>
<evidence type="ECO:0000259" key="3">
    <source>
        <dbReference type="Pfam" id="PF01551"/>
    </source>
</evidence>
<dbReference type="PANTHER" id="PTHR21666:SF289">
    <property type="entry name" value="L-ALA--D-GLU ENDOPEPTIDASE"/>
    <property type="match status" value="1"/>
</dbReference>
<accession>A0A501QE55</accession>
<name>A0A501QE55_9FLAO</name>
<protein>
    <submittedName>
        <fullName evidence="4">M23 family metallopeptidase</fullName>
    </submittedName>
</protein>
<dbReference type="InterPro" id="IPR050570">
    <property type="entry name" value="Cell_wall_metabolism_enzyme"/>
</dbReference>
<evidence type="ECO:0000256" key="2">
    <source>
        <dbReference type="SAM" id="Phobius"/>
    </source>
</evidence>
<gene>
    <name evidence="4" type="ORF">FJA49_06095</name>
</gene>
<reference evidence="4 5" key="1">
    <citation type="submission" date="2019-06" db="EMBL/GenBank/DDBJ databases">
        <title>Flavobacterium sp. MaA-Y11 from geoumgang.</title>
        <authorList>
            <person name="Jeong S."/>
        </authorList>
    </citation>
    <scope>NUCLEOTIDE SEQUENCE [LARGE SCALE GENOMIC DNA]</scope>
    <source>
        <strain evidence="4 5">MaA-Y11</strain>
    </source>
</reference>
<evidence type="ECO:0000256" key="1">
    <source>
        <dbReference type="ARBA" id="ARBA00022729"/>
    </source>
</evidence>
<dbReference type="InterPro" id="IPR016047">
    <property type="entry name" value="M23ase_b-sheet_dom"/>
</dbReference>
<sequence length="148" mass="16401">MKNKTILIVGVVLFFFFTFLKRKMKYPVKGRITSKFGDRQHPITNEKSFHNGIDIAVPLYTQVLAPADGKVINIYENAQGGKQLVLEHADGVRTGYAHLSSYKVVRGQNIKVGQIVALSGNTGQSTGPNLHLTLTVKGKKVDPEKYFV</sequence>
<dbReference type="SUPFAM" id="SSF51261">
    <property type="entry name" value="Duplicated hybrid motif"/>
    <property type="match status" value="1"/>
</dbReference>
<dbReference type="GO" id="GO:0004222">
    <property type="term" value="F:metalloendopeptidase activity"/>
    <property type="evidence" value="ECO:0007669"/>
    <property type="project" value="TreeGrafter"/>
</dbReference>
<dbReference type="RefSeq" id="WP_139999906.1">
    <property type="nucleotide sequence ID" value="NZ_VFJE01000052.1"/>
</dbReference>
<dbReference type="OrthoDB" id="9810477at2"/>
<dbReference type="Gene3D" id="2.70.70.10">
    <property type="entry name" value="Glucose Permease (Domain IIA)"/>
    <property type="match status" value="1"/>
</dbReference>
<dbReference type="PANTHER" id="PTHR21666">
    <property type="entry name" value="PEPTIDASE-RELATED"/>
    <property type="match status" value="1"/>
</dbReference>
<dbReference type="InterPro" id="IPR011055">
    <property type="entry name" value="Dup_hybrid_motif"/>
</dbReference>
<feature type="domain" description="M23ase beta-sheet core" evidence="3">
    <location>
        <begin position="49"/>
        <end position="143"/>
    </location>
</feature>
<dbReference type="Pfam" id="PF01551">
    <property type="entry name" value="Peptidase_M23"/>
    <property type="match status" value="1"/>
</dbReference>
<comment type="caution">
    <text evidence="4">The sequence shown here is derived from an EMBL/GenBank/DDBJ whole genome shotgun (WGS) entry which is preliminary data.</text>
</comment>
<evidence type="ECO:0000313" key="4">
    <source>
        <dbReference type="EMBL" id="TPD70505.1"/>
    </source>
</evidence>
<dbReference type="EMBL" id="VFJE01000052">
    <property type="protein sequence ID" value="TPD70505.1"/>
    <property type="molecule type" value="Genomic_DNA"/>
</dbReference>
<dbReference type="Proteomes" id="UP000319175">
    <property type="component" value="Unassembled WGS sequence"/>
</dbReference>
<keyword evidence="2" id="KW-1133">Transmembrane helix</keyword>
<organism evidence="4 5">
    <name type="scientific">Flavobacterium microcysteis</name>
    <dbReference type="NCBI Taxonomy" id="2596891"/>
    <lineage>
        <taxon>Bacteria</taxon>
        <taxon>Pseudomonadati</taxon>
        <taxon>Bacteroidota</taxon>
        <taxon>Flavobacteriia</taxon>
        <taxon>Flavobacteriales</taxon>
        <taxon>Flavobacteriaceae</taxon>
        <taxon>Flavobacterium</taxon>
    </lineage>
</organism>
<keyword evidence="2" id="KW-0472">Membrane</keyword>
<proteinExistence type="predicted"/>
<dbReference type="CDD" id="cd12797">
    <property type="entry name" value="M23_peptidase"/>
    <property type="match status" value="1"/>
</dbReference>
<feature type="transmembrane region" description="Helical" evidence="2">
    <location>
        <begin position="6"/>
        <end position="22"/>
    </location>
</feature>
<keyword evidence="1" id="KW-0732">Signal</keyword>
<keyword evidence="2" id="KW-0812">Transmembrane</keyword>
<dbReference type="AlphaFoldDB" id="A0A501QE55"/>
<keyword evidence="5" id="KW-1185">Reference proteome</keyword>